<accession>A0A235FB52</accession>
<name>A0A235FB52_9BACL</name>
<keyword evidence="2" id="KW-1185">Reference proteome</keyword>
<dbReference type="RefSeq" id="WP_094250532.1">
    <property type="nucleotide sequence ID" value="NZ_JBHLXL010000001.1"/>
</dbReference>
<dbReference type="EMBL" id="NOII01000001">
    <property type="protein sequence ID" value="OYD58571.1"/>
    <property type="molecule type" value="Genomic_DNA"/>
</dbReference>
<proteinExistence type="predicted"/>
<comment type="caution">
    <text evidence="1">The sequence shown here is derived from an EMBL/GenBank/DDBJ whole genome shotgun (WGS) entry which is preliminary data.</text>
</comment>
<reference evidence="1 2" key="1">
    <citation type="submission" date="2017-07" db="EMBL/GenBank/DDBJ databases">
        <title>Fictibacillus sp. nov. GDSW-R2A3 Genome sequencing and assembly.</title>
        <authorList>
            <person name="Mayilraj S."/>
        </authorList>
    </citation>
    <scope>NUCLEOTIDE SEQUENCE [LARGE SCALE GENOMIC DNA]</scope>
    <source>
        <strain evidence="1 2">GDSW-R2A3</strain>
    </source>
</reference>
<evidence type="ECO:0000313" key="1">
    <source>
        <dbReference type="EMBL" id="OYD58571.1"/>
    </source>
</evidence>
<dbReference type="OrthoDB" id="2859043at2"/>
<sequence>MTEKSQINQILEQFKHISETTASIRIEENNPTGRRIGGMFSMDSHTITLYKSEIFSQAEQFFPGQDIFYDYLKVILAHELGHANDPYLKVLAQRLENEQDFLKRKKIELVIEVQAWKFARKLLMGDVPYHIFRKIRTESLAHYYESIDQLIKDNVA</sequence>
<dbReference type="Proteomes" id="UP000215059">
    <property type="component" value="Unassembled WGS sequence"/>
</dbReference>
<organism evidence="1 2">
    <name type="scientific">Fictibacillus aquaticus</name>
    <dbReference type="NCBI Taxonomy" id="2021314"/>
    <lineage>
        <taxon>Bacteria</taxon>
        <taxon>Bacillati</taxon>
        <taxon>Bacillota</taxon>
        <taxon>Bacilli</taxon>
        <taxon>Bacillales</taxon>
        <taxon>Fictibacillaceae</taxon>
        <taxon>Fictibacillus</taxon>
    </lineage>
</organism>
<gene>
    <name evidence="1" type="ORF">CGZ90_01315</name>
</gene>
<dbReference type="AlphaFoldDB" id="A0A235FB52"/>
<protein>
    <submittedName>
        <fullName evidence="1">Uncharacterized protein</fullName>
    </submittedName>
</protein>
<evidence type="ECO:0000313" key="2">
    <source>
        <dbReference type="Proteomes" id="UP000215059"/>
    </source>
</evidence>